<sequence>MKTLKLLTAILLSLCLALGMTGCSGDHIKDDVLNGFNDLLHHFSQYALTEEKDLQGDKTKGEDTYAGSYSAEYENFSDVEYIFGGTGLDRDKGNDLTITYKLTIDSGSAKLCWRDKNEEKVIAENGGTDTYSVTLNTGDNYLTLEGDNFCGSLQVVVE</sequence>
<dbReference type="Proteomes" id="UP000632659">
    <property type="component" value="Unassembled WGS sequence"/>
</dbReference>
<organism evidence="2 3">
    <name type="scientific">Massiliimalia timonensis</name>
    <dbReference type="NCBI Taxonomy" id="1987501"/>
    <lineage>
        <taxon>Bacteria</taxon>
        <taxon>Bacillati</taxon>
        <taxon>Bacillota</taxon>
        <taxon>Clostridia</taxon>
        <taxon>Eubacteriales</taxon>
        <taxon>Oscillospiraceae</taxon>
        <taxon>Massiliimalia</taxon>
    </lineage>
</organism>
<keyword evidence="1" id="KW-0732">Signal</keyword>
<gene>
    <name evidence="2" type="ORF">H8702_10175</name>
</gene>
<proteinExistence type="predicted"/>
<dbReference type="RefSeq" id="WP_117755572.1">
    <property type="nucleotide sequence ID" value="NZ_JACRTL010000006.1"/>
</dbReference>
<dbReference type="AlphaFoldDB" id="A0A8J6P1Y4"/>
<reference evidence="2" key="1">
    <citation type="submission" date="2020-08" db="EMBL/GenBank/DDBJ databases">
        <title>Genome public.</title>
        <authorList>
            <person name="Liu C."/>
            <person name="Sun Q."/>
        </authorList>
    </citation>
    <scope>NUCLEOTIDE SEQUENCE</scope>
    <source>
        <strain evidence="2">NSJ-15</strain>
    </source>
</reference>
<feature type="chain" id="PRO_5035167097" description="Lipocalin-like domain-containing protein" evidence="1">
    <location>
        <begin position="26"/>
        <end position="158"/>
    </location>
</feature>
<feature type="signal peptide" evidence="1">
    <location>
        <begin position="1"/>
        <end position="25"/>
    </location>
</feature>
<evidence type="ECO:0008006" key="4">
    <source>
        <dbReference type="Google" id="ProtNLM"/>
    </source>
</evidence>
<keyword evidence="3" id="KW-1185">Reference proteome</keyword>
<comment type="caution">
    <text evidence="2">The sequence shown here is derived from an EMBL/GenBank/DDBJ whole genome shotgun (WGS) entry which is preliminary data.</text>
</comment>
<evidence type="ECO:0000313" key="2">
    <source>
        <dbReference type="EMBL" id="MBC8611466.1"/>
    </source>
</evidence>
<protein>
    <recommendedName>
        <fullName evidence="4">Lipocalin-like domain-containing protein</fullName>
    </recommendedName>
</protein>
<evidence type="ECO:0000256" key="1">
    <source>
        <dbReference type="SAM" id="SignalP"/>
    </source>
</evidence>
<dbReference type="EMBL" id="JACRTL010000006">
    <property type="protein sequence ID" value="MBC8611466.1"/>
    <property type="molecule type" value="Genomic_DNA"/>
</dbReference>
<name>A0A8J6P1Y4_9FIRM</name>
<dbReference type="PROSITE" id="PS51257">
    <property type="entry name" value="PROKAR_LIPOPROTEIN"/>
    <property type="match status" value="1"/>
</dbReference>
<accession>A0A8J6P1Y4</accession>
<evidence type="ECO:0000313" key="3">
    <source>
        <dbReference type="Proteomes" id="UP000632659"/>
    </source>
</evidence>